<keyword evidence="4 13" id="KW-0963">Cytoplasm</keyword>
<evidence type="ECO:0000256" key="2">
    <source>
        <dbReference type="ARBA" id="ARBA00004691"/>
    </source>
</evidence>
<protein>
    <recommendedName>
        <fullName evidence="11 13">S-adenosylmethionine:tRNA ribosyltransferase-isomerase</fullName>
        <ecNumber evidence="10 13">2.4.99.17</ecNumber>
    </recommendedName>
    <alternativeName>
        <fullName evidence="12 13">Queuosine biosynthesis protein QueA</fullName>
    </alternativeName>
</protein>
<dbReference type="Pfam" id="PF02547">
    <property type="entry name" value="Queuosine_synth"/>
    <property type="match status" value="1"/>
</dbReference>
<gene>
    <name evidence="13 14" type="primary">queA</name>
    <name evidence="14" type="ORF">HF878_02275</name>
</gene>
<dbReference type="HAMAP" id="MF_00113">
    <property type="entry name" value="QueA"/>
    <property type="match status" value="1"/>
</dbReference>
<accession>A0A848B739</accession>
<dbReference type="Gene3D" id="2.40.10.240">
    <property type="entry name" value="QueA-like"/>
    <property type="match status" value="1"/>
</dbReference>
<evidence type="ECO:0000256" key="13">
    <source>
        <dbReference type="HAMAP-Rule" id="MF_00113"/>
    </source>
</evidence>
<evidence type="ECO:0000256" key="9">
    <source>
        <dbReference type="ARBA" id="ARBA00061210"/>
    </source>
</evidence>
<name>A0A848B739_9FIRM</name>
<evidence type="ECO:0000256" key="5">
    <source>
        <dbReference type="ARBA" id="ARBA00022679"/>
    </source>
</evidence>
<evidence type="ECO:0000256" key="3">
    <source>
        <dbReference type="ARBA" id="ARBA00011245"/>
    </source>
</evidence>
<keyword evidence="15" id="KW-1185">Reference proteome</keyword>
<dbReference type="SUPFAM" id="SSF111337">
    <property type="entry name" value="QueA-like"/>
    <property type="match status" value="1"/>
</dbReference>
<keyword evidence="5 13" id="KW-0808">Transferase</keyword>
<dbReference type="NCBIfam" id="TIGR00113">
    <property type="entry name" value="queA"/>
    <property type="match status" value="1"/>
</dbReference>
<dbReference type="FunFam" id="2.40.10.240:FF:000002">
    <property type="entry name" value="S-adenosylmethionine:tRNA ribosyltransferase-isomerase"/>
    <property type="match status" value="1"/>
</dbReference>
<dbReference type="InterPro" id="IPR036100">
    <property type="entry name" value="QueA_sf"/>
</dbReference>
<comment type="function">
    <text evidence="13">Transfers and isomerizes the ribose moiety from AdoMet to the 7-aminomethyl group of 7-deazaguanine (preQ1-tRNA) to give epoxyqueuosine (oQ-tRNA).</text>
</comment>
<dbReference type="RefSeq" id="WP_170077069.1">
    <property type="nucleotide sequence ID" value="NZ_JABAFA010000003.1"/>
</dbReference>
<comment type="subcellular location">
    <subcellularLocation>
        <location evidence="1 13">Cytoplasm</location>
    </subcellularLocation>
</comment>
<dbReference type="InterPro" id="IPR042119">
    <property type="entry name" value="QueA_dom2"/>
</dbReference>
<evidence type="ECO:0000256" key="8">
    <source>
        <dbReference type="ARBA" id="ARBA00052751"/>
    </source>
</evidence>
<evidence type="ECO:0000256" key="7">
    <source>
        <dbReference type="ARBA" id="ARBA00022785"/>
    </source>
</evidence>
<evidence type="ECO:0000313" key="15">
    <source>
        <dbReference type="Proteomes" id="UP000543804"/>
    </source>
</evidence>
<proteinExistence type="inferred from homology"/>
<evidence type="ECO:0000256" key="6">
    <source>
        <dbReference type="ARBA" id="ARBA00022691"/>
    </source>
</evidence>
<dbReference type="GO" id="GO:0005737">
    <property type="term" value="C:cytoplasm"/>
    <property type="evidence" value="ECO:0007669"/>
    <property type="project" value="UniProtKB-SubCell"/>
</dbReference>
<dbReference type="PANTHER" id="PTHR30307">
    <property type="entry name" value="S-ADENOSYLMETHIONINE:TRNA RIBOSYLTRANSFERASE-ISOMERASE"/>
    <property type="match status" value="1"/>
</dbReference>
<dbReference type="GO" id="GO:0008616">
    <property type="term" value="P:tRNA queuosine(34) biosynthetic process"/>
    <property type="evidence" value="ECO:0007669"/>
    <property type="project" value="UniProtKB-UniRule"/>
</dbReference>
<organism evidence="14 15">
    <name type="scientific">Selenomonas bovis</name>
    <dbReference type="NCBI Taxonomy" id="416586"/>
    <lineage>
        <taxon>Bacteria</taxon>
        <taxon>Bacillati</taxon>
        <taxon>Bacillota</taxon>
        <taxon>Negativicutes</taxon>
        <taxon>Selenomonadales</taxon>
        <taxon>Selenomonadaceae</taxon>
        <taxon>Selenomonas</taxon>
    </lineage>
</organism>
<dbReference type="NCBIfam" id="NF001140">
    <property type="entry name" value="PRK00147.1"/>
    <property type="match status" value="1"/>
</dbReference>
<comment type="caution">
    <text evidence="14">The sequence shown here is derived from an EMBL/GenBank/DDBJ whole genome shotgun (WGS) entry which is preliminary data.</text>
</comment>
<reference evidence="14 15" key="1">
    <citation type="submission" date="2020-04" db="EMBL/GenBank/DDBJ databases">
        <authorList>
            <person name="Hitch T.C.A."/>
            <person name="Wylensek D."/>
            <person name="Clavel T."/>
        </authorList>
    </citation>
    <scope>NUCLEOTIDE SEQUENCE [LARGE SCALE GENOMIC DNA]</scope>
    <source>
        <strain evidence="14 15">PG-130-P53-12</strain>
    </source>
</reference>
<keyword evidence="14" id="KW-0413">Isomerase</keyword>
<comment type="similarity">
    <text evidence="9 13">Belongs to the QueA family.</text>
</comment>
<evidence type="ECO:0000256" key="11">
    <source>
        <dbReference type="ARBA" id="ARBA00069325"/>
    </source>
</evidence>
<dbReference type="AlphaFoldDB" id="A0A848B739"/>
<dbReference type="Gene3D" id="3.40.1780.10">
    <property type="entry name" value="QueA-like"/>
    <property type="match status" value="1"/>
</dbReference>
<comment type="pathway">
    <text evidence="2 13">tRNA modification; tRNA-queuosine biosynthesis.</text>
</comment>
<dbReference type="InterPro" id="IPR003699">
    <property type="entry name" value="QueA"/>
</dbReference>
<sequence>MLLEDFDYDLPEERIAQTPMEPRNASRLMVLNPVEKTISHDHFYNLKKYIVPGDTLIFNDTRVMPARLIGHRDKTGGKVEIFLLRRLDADHWETLVKPGKKAQVGNVINFSDELSCIVTEHTDFGGRVVEFHYEGIFEEILDRLGETPLPPYIHEKLEDKERYQTVYNREEGSAAAPTAGLHFTKEQMQELEDMGVHLGFVTLHVGLGTFRPVNVENIEDHEMHKEFYHISDETAKLIMDTKKAGHRVIAVGTTSIRTLESAATAPGQIAGKSGWTGIFIYPGYQFKIVDALITNFHLPKSTLIMLISAFAGRKFVLQAYKTAVDMRYRFFSFGDAMYIGAQQPEEEREKELYELEHMHDHENE</sequence>
<dbReference type="Proteomes" id="UP000543804">
    <property type="component" value="Unassembled WGS sequence"/>
</dbReference>
<keyword evidence="7 13" id="KW-0671">Queuosine biosynthesis</keyword>
<evidence type="ECO:0000256" key="12">
    <source>
        <dbReference type="ARBA" id="ARBA00076160"/>
    </source>
</evidence>
<evidence type="ECO:0000256" key="4">
    <source>
        <dbReference type="ARBA" id="ARBA00022490"/>
    </source>
</evidence>
<evidence type="ECO:0000313" key="14">
    <source>
        <dbReference type="EMBL" id="NMD98312.1"/>
    </source>
</evidence>
<comment type="subunit">
    <text evidence="3 13">Monomer.</text>
</comment>
<dbReference type="InterPro" id="IPR042118">
    <property type="entry name" value="QueA_dom1"/>
</dbReference>
<dbReference type="FunFam" id="3.40.1780.10:FF:000001">
    <property type="entry name" value="S-adenosylmethionine:tRNA ribosyltransferase-isomerase"/>
    <property type="match status" value="1"/>
</dbReference>
<dbReference type="EMBL" id="JABAFA010000003">
    <property type="protein sequence ID" value="NMD98312.1"/>
    <property type="molecule type" value="Genomic_DNA"/>
</dbReference>
<dbReference type="UniPathway" id="UPA00392"/>
<dbReference type="GO" id="GO:0051075">
    <property type="term" value="F:S-adenosylmethionine:tRNA ribosyltransferase-isomerase activity"/>
    <property type="evidence" value="ECO:0007669"/>
    <property type="project" value="UniProtKB-EC"/>
</dbReference>
<dbReference type="PANTHER" id="PTHR30307:SF0">
    <property type="entry name" value="S-ADENOSYLMETHIONINE:TRNA RIBOSYLTRANSFERASE-ISOMERASE"/>
    <property type="match status" value="1"/>
</dbReference>
<dbReference type="EC" id="2.4.99.17" evidence="10 13"/>
<comment type="catalytic activity">
    <reaction evidence="8 13">
        <text>7-aminomethyl-7-carbaguanosine(34) in tRNA + S-adenosyl-L-methionine = epoxyqueuosine(34) in tRNA + adenine + L-methionine + 2 H(+)</text>
        <dbReference type="Rhea" id="RHEA:32155"/>
        <dbReference type="Rhea" id="RHEA-COMP:10342"/>
        <dbReference type="Rhea" id="RHEA-COMP:18582"/>
        <dbReference type="ChEBI" id="CHEBI:15378"/>
        <dbReference type="ChEBI" id="CHEBI:16708"/>
        <dbReference type="ChEBI" id="CHEBI:57844"/>
        <dbReference type="ChEBI" id="CHEBI:59789"/>
        <dbReference type="ChEBI" id="CHEBI:82833"/>
        <dbReference type="ChEBI" id="CHEBI:194443"/>
        <dbReference type="EC" id="2.4.99.17"/>
    </reaction>
</comment>
<keyword evidence="6 13" id="KW-0949">S-adenosyl-L-methionine</keyword>
<keyword evidence="14" id="KW-0328">Glycosyltransferase</keyword>
<evidence type="ECO:0000256" key="10">
    <source>
        <dbReference type="ARBA" id="ARBA00066503"/>
    </source>
</evidence>
<evidence type="ECO:0000256" key="1">
    <source>
        <dbReference type="ARBA" id="ARBA00004496"/>
    </source>
</evidence>